<feature type="region of interest" description="Disordered" evidence="1">
    <location>
        <begin position="1"/>
        <end position="28"/>
    </location>
</feature>
<protein>
    <submittedName>
        <fullName evidence="2">Uncharacterized protein</fullName>
    </submittedName>
</protein>
<reference evidence="2" key="1">
    <citation type="submission" date="2023-04" db="EMBL/GenBank/DDBJ databases">
        <title>Black Yeasts Isolated from many extreme environments.</title>
        <authorList>
            <person name="Coleine C."/>
            <person name="Stajich J.E."/>
            <person name="Selbmann L."/>
        </authorList>
    </citation>
    <scope>NUCLEOTIDE SEQUENCE</scope>
    <source>
        <strain evidence="2">CCFEE 5312</strain>
    </source>
</reference>
<comment type="caution">
    <text evidence="2">The sequence shown here is derived from an EMBL/GenBank/DDBJ whole genome shotgun (WGS) entry which is preliminary data.</text>
</comment>
<dbReference type="EMBL" id="JAWDJX010000011">
    <property type="protein sequence ID" value="KAK3054743.1"/>
    <property type="molecule type" value="Genomic_DNA"/>
</dbReference>
<feature type="compositionally biased region" description="Polar residues" evidence="1">
    <location>
        <begin position="1"/>
        <end position="19"/>
    </location>
</feature>
<keyword evidence="3" id="KW-1185">Reference proteome</keyword>
<gene>
    <name evidence="2" type="ORF">LTR09_004472</name>
</gene>
<dbReference type="Proteomes" id="UP001271007">
    <property type="component" value="Unassembled WGS sequence"/>
</dbReference>
<evidence type="ECO:0000256" key="1">
    <source>
        <dbReference type="SAM" id="MobiDB-lite"/>
    </source>
</evidence>
<feature type="region of interest" description="Disordered" evidence="1">
    <location>
        <begin position="178"/>
        <end position="242"/>
    </location>
</feature>
<dbReference type="AlphaFoldDB" id="A0AAJ0DIL2"/>
<accession>A0AAJ0DIL2</accession>
<feature type="compositionally biased region" description="Polar residues" evidence="1">
    <location>
        <begin position="228"/>
        <end position="237"/>
    </location>
</feature>
<evidence type="ECO:0000313" key="2">
    <source>
        <dbReference type="EMBL" id="KAK3054743.1"/>
    </source>
</evidence>
<organism evidence="2 3">
    <name type="scientific">Extremus antarcticus</name>
    <dbReference type="NCBI Taxonomy" id="702011"/>
    <lineage>
        <taxon>Eukaryota</taxon>
        <taxon>Fungi</taxon>
        <taxon>Dikarya</taxon>
        <taxon>Ascomycota</taxon>
        <taxon>Pezizomycotina</taxon>
        <taxon>Dothideomycetes</taxon>
        <taxon>Dothideomycetidae</taxon>
        <taxon>Mycosphaerellales</taxon>
        <taxon>Extremaceae</taxon>
        <taxon>Extremus</taxon>
    </lineage>
</organism>
<name>A0AAJ0DIL2_9PEZI</name>
<proteinExistence type="predicted"/>
<feature type="compositionally biased region" description="Basic and acidic residues" evidence="1">
    <location>
        <begin position="196"/>
        <end position="209"/>
    </location>
</feature>
<evidence type="ECO:0000313" key="3">
    <source>
        <dbReference type="Proteomes" id="UP001271007"/>
    </source>
</evidence>
<sequence>MNPSPSRDVRSTPSTTPTLATVDDQPSMPPSAEIVRIAPNHQVLDALSPLSTSTAVSGQQADGISEHDLIGAILAHDKRARQHFRSMFWEQHPSIDRDASFEDVFGPPDDRNVAINPGQAARDLEECCILYRLIRSPSCSPMDRWLQASPCDEAVYVECLRCSRAETSGNAHQTTVALPSTDHDQTNNDNGAGPIERAETTTLRHERSWFEPGDSESEPDDASLLASGVSTPRNLTPQPRDPNFAEMIRAIISTFDTVD</sequence>